<evidence type="ECO:0000259" key="1">
    <source>
        <dbReference type="PROSITE" id="PS50943"/>
    </source>
</evidence>
<dbReference type="Proteomes" id="UP001569428">
    <property type="component" value="Unassembled WGS sequence"/>
</dbReference>
<dbReference type="CDD" id="cd00093">
    <property type="entry name" value="HTH_XRE"/>
    <property type="match status" value="1"/>
</dbReference>
<dbReference type="PROSITE" id="PS50943">
    <property type="entry name" value="HTH_CROC1"/>
    <property type="match status" value="1"/>
</dbReference>
<dbReference type="Gene3D" id="1.10.260.40">
    <property type="entry name" value="lambda repressor-like DNA-binding domains"/>
    <property type="match status" value="1"/>
</dbReference>
<dbReference type="InterPro" id="IPR001387">
    <property type="entry name" value="Cro/C1-type_HTH"/>
</dbReference>
<dbReference type="InterPro" id="IPR010982">
    <property type="entry name" value="Lambda_DNA-bd_dom_sf"/>
</dbReference>
<dbReference type="Pfam" id="PF01381">
    <property type="entry name" value="HTH_3"/>
    <property type="match status" value="1"/>
</dbReference>
<dbReference type="SMART" id="SM00530">
    <property type="entry name" value="HTH_XRE"/>
    <property type="match status" value="1"/>
</dbReference>
<dbReference type="RefSeq" id="WP_371839630.1">
    <property type="nucleotide sequence ID" value="NZ_JBGMEK010000031.1"/>
</dbReference>
<comment type="caution">
    <text evidence="2">The sequence shown here is derived from an EMBL/GenBank/DDBJ whole genome shotgun (WGS) entry which is preliminary data.</text>
</comment>
<feature type="domain" description="HTH cro/C1-type" evidence="1">
    <location>
        <begin position="16"/>
        <end position="69"/>
    </location>
</feature>
<organism evidence="2 3">
    <name type="scientific">Microbulbifer epialgicus</name>
    <dbReference type="NCBI Taxonomy" id="393907"/>
    <lineage>
        <taxon>Bacteria</taxon>
        <taxon>Pseudomonadati</taxon>
        <taxon>Pseudomonadota</taxon>
        <taxon>Gammaproteobacteria</taxon>
        <taxon>Cellvibrionales</taxon>
        <taxon>Microbulbiferaceae</taxon>
        <taxon>Microbulbifer</taxon>
    </lineage>
</organism>
<evidence type="ECO:0000313" key="2">
    <source>
        <dbReference type="EMBL" id="MFA0812016.1"/>
    </source>
</evidence>
<proteinExistence type="predicted"/>
<keyword evidence="3" id="KW-1185">Reference proteome</keyword>
<reference evidence="2 3" key="1">
    <citation type="submission" date="2024-08" db="EMBL/GenBank/DDBJ databases">
        <authorList>
            <person name="Ishaq N."/>
        </authorList>
    </citation>
    <scope>NUCLEOTIDE SEQUENCE [LARGE SCALE GENOMIC DNA]</scope>
    <source>
        <strain evidence="2 3">DSM 18651</strain>
    </source>
</reference>
<evidence type="ECO:0000313" key="3">
    <source>
        <dbReference type="Proteomes" id="UP001569428"/>
    </source>
</evidence>
<gene>
    <name evidence="2" type="ORF">ACCI49_13930</name>
</gene>
<name>A0ABV4P1J0_9GAMM</name>
<dbReference type="SUPFAM" id="SSF47413">
    <property type="entry name" value="lambda repressor-like DNA-binding domains"/>
    <property type="match status" value="1"/>
</dbReference>
<accession>A0ABV4P1J0</accession>
<sequence>MSSSLKIDYERLPGILREIRTKIFGLSQEQLSKKIGISRQTYVKLEGGSKTDISFDLLIAFSTAHPDYFIPSYVFCKPFSERRINTASIQLLAAMQRVAAEGNPEIVERSALAGLMSLEYVAAPCQQKYKSILKASSTGLMFNVQAIIANSRHTHS</sequence>
<protein>
    <submittedName>
        <fullName evidence="2">Helix-turn-helix transcriptional regulator</fullName>
    </submittedName>
</protein>
<dbReference type="EMBL" id="JBGMEK010000031">
    <property type="protein sequence ID" value="MFA0812016.1"/>
    <property type="molecule type" value="Genomic_DNA"/>
</dbReference>